<organism evidence="2 3">
    <name type="scientific">Aquilegia coerulea</name>
    <name type="common">Rocky mountain columbine</name>
    <dbReference type="NCBI Taxonomy" id="218851"/>
    <lineage>
        <taxon>Eukaryota</taxon>
        <taxon>Viridiplantae</taxon>
        <taxon>Streptophyta</taxon>
        <taxon>Embryophyta</taxon>
        <taxon>Tracheophyta</taxon>
        <taxon>Spermatophyta</taxon>
        <taxon>Magnoliopsida</taxon>
        <taxon>Ranunculales</taxon>
        <taxon>Ranunculaceae</taxon>
        <taxon>Thalictroideae</taxon>
        <taxon>Aquilegia</taxon>
    </lineage>
</organism>
<dbReference type="InterPro" id="IPR036047">
    <property type="entry name" value="F-box-like_dom_sf"/>
</dbReference>
<dbReference type="PANTHER" id="PTHR31672">
    <property type="entry name" value="BNACNNG10540D PROTEIN"/>
    <property type="match status" value="1"/>
</dbReference>
<protein>
    <recommendedName>
        <fullName evidence="1">F-box domain-containing protein</fullName>
    </recommendedName>
</protein>
<dbReference type="Proteomes" id="UP000230069">
    <property type="component" value="Unassembled WGS sequence"/>
</dbReference>
<evidence type="ECO:0000313" key="3">
    <source>
        <dbReference type="Proteomes" id="UP000230069"/>
    </source>
</evidence>
<keyword evidence="3" id="KW-1185">Reference proteome</keyword>
<dbReference type="FunCoup" id="A0A2G5DP58">
    <property type="interactions" value="74"/>
</dbReference>
<dbReference type="OrthoDB" id="5319261at2759"/>
<dbReference type="PROSITE" id="PS50181">
    <property type="entry name" value="FBOX"/>
    <property type="match status" value="1"/>
</dbReference>
<dbReference type="Pfam" id="PF00646">
    <property type="entry name" value="F-box"/>
    <property type="match status" value="1"/>
</dbReference>
<proteinExistence type="predicted"/>
<dbReference type="InterPro" id="IPR013187">
    <property type="entry name" value="F-box-assoc_dom_typ3"/>
</dbReference>
<name>A0A2G5DP58_AQUCA</name>
<dbReference type="InterPro" id="IPR050796">
    <property type="entry name" value="SCF_F-box_component"/>
</dbReference>
<dbReference type="PANTHER" id="PTHR31672:SF13">
    <property type="entry name" value="F-BOX PROTEIN CPR30-LIKE"/>
    <property type="match status" value="1"/>
</dbReference>
<dbReference type="NCBIfam" id="TIGR01640">
    <property type="entry name" value="F_box_assoc_1"/>
    <property type="match status" value="1"/>
</dbReference>
<feature type="domain" description="F-box" evidence="1">
    <location>
        <begin position="30"/>
        <end position="80"/>
    </location>
</feature>
<dbReference type="SUPFAM" id="SSF81383">
    <property type="entry name" value="F-box domain"/>
    <property type="match status" value="1"/>
</dbReference>
<evidence type="ECO:0000259" key="1">
    <source>
        <dbReference type="PROSITE" id="PS50181"/>
    </source>
</evidence>
<dbReference type="Pfam" id="PF08268">
    <property type="entry name" value="FBA_3"/>
    <property type="match status" value="1"/>
</dbReference>
<dbReference type="InterPro" id="IPR017451">
    <property type="entry name" value="F-box-assoc_interact_dom"/>
</dbReference>
<accession>A0A2G5DP58</accession>
<dbReference type="AlphaFoldDB" id="A0A2G5DP58"/>
<gene>
    <name evidence="2" type="ORF">AQUCO_01700674v1</name>
</gene>
<dbReference type="SMART" id="SM00256">
    <property type="entry name" value="FBOX"/>
    <property type="match status" value="1"/>
</dbReference>
<dbReference type="Gene3D" id="1.20.1280.50">
    <property type="match status" value="1"/>
</dbReference>
<dbReference type="InParanoid" id="A0A2G5DP58"/>
<evidence type="ECO:0000313" key="2">
    <source>
        <dbReference type="EMBL" id="PIA45293.1"/>
    </source>
</evidence>
<dbReference type="InterPro" id="IPR001810">
    <property type="entry name" value="F-box_dom"/>
</dbReference>
<reference evidence="2 3" key="1">
    <citation type="submission" date="2017-09" db="EMBL/GenBank/DDBJ databases">
        <title>WGS assembly of Aquilegia coerulea Goldsmith.</title>
        <authorList>
            <person name="Hodges S."/>
            <person name="Kramer E."/>
            <person name="Nordborg M."/>
            <person name="Tomkins J."/>
            <person name="Borevitz J."/>
            <person name="Derieg N."/>
            <person name="Yan J."/>
            <person name="Mihaltcheva S."/>
            <person name="Hayes R.D."/>
            <person name="Rokhsar D."/>
        </authorList>
    </citation>
    <scope>NUCLEOTIDE SEQUENCE [LARGE SCALE GENOMIC DNA]</scope>
    <source>
        <strain evidence="3">cv. Goldsmith</strain>
    </source>
</reference>
<dbReference type="CDD" id="cd22157">
    <property type="entry name" value="F-box_AtFBW1-like"/>
    <property type="match status" value="1"/>
</dbReference>
<sequence>MREGQGCCIDKKSIIKRRKIEKADDILEKAANHHHIPDDILFDIIIRLPPKSLHRFKSVSKEWCSLIQDQTFQDFYYDRRRQQANETHTIRLFVRSGDHYGFYFIDHAGIASKIGVGVMFCAATFSDPLVPACNGLICFLGGENKLRVWNPATKQIITLPKPDFIEEDGRGPNIRLGFGFDNFSRKFKVVGCHGCSQFQVLTLGDKKWRTVEGSRIRTDFVLDKVIHVNGVLYWVNTRRRPKVALYTMENILRGPFTITSFNLADEKFVEVPIPSDDVGFTNLGHRLCELEGHLCLISHDRNTLDMWVLITSNEQRPQWVNQRIVLPFEMVYMDSILPIQDGEILIQCHKENCFFLCRYNQEGKVLNTTKINGLSPYLFVVGNYVESLVNL</sequence>
<dbReference type="STRING" id="218851.A0A2G5DP58"/>
<dbReference type="EMBL" id="KZ305034">
    <property type="protein sequence ID" value="PIA45293.1"/>
    <property type="molecule type" value="Genomic_DNA"/>
</dbReference>